<dbReference type="InterPro" id="IPR039910">
    <property type="entry name" value="D15-like"/>
</dbReference>
<evidence type="ECO:0000256" key="2">
    <source>
        <dbReference type="ARBA" id="ARBA00022452"/>
    </source>
</evidence>
<name>A0A850RBI5_9GAMM</name>
<keyword evidence="2" id="KW-1134">Transmembrane beta strand</keyword>
<sequence>MVGTIKSFLHLGSARRWTQFAPAILGFAYLAAVSAADVPYSLTIAPTANPELDQAIADASLLATLRESAPVGAFALVTRADSDAGRFDRVLRSFGYYDGYIEILIAGRATDDPALLPLLEDLPDTDETEVVVAIDPGPLYRLGDVRLEGDVPEGARAAFDLSKGEPARAAVVLAAGQAVLDALLEDGFALAQVSPPDAVVDHDTRTMDVLYLAEPGPRLSIGPVTVSGLERLREDYVLRRLDLAPGMRFSPSRLEAARRDLLAGGVLAWARLTPAAQPDAQGRLPLSLEVAERPLRVVRLTGAFSTDEGATVSGSWTHRNLFGRAEQLTLRGDIGQLARNRPDELSYSANGMLRIPDVWIRDLALRLDLGAVRESLDAYDRDAITAGTALERRLSARLSVSAGLTFEHARITQDEVARNYRLFSFPLKLTYDSTDDRLDPSRGILLSVQLSPARVLQGDTDGFFRGRLAGSAYFDVTRLLGARDELGRSVLAARLALGRILGAATDAVPPDWRFYAGGGGSVRGYPFQSIGPRTASDNPAGGDGLLEGSLEWRQRIAENWGAAAFVDAGAVYDDGIPGTGALAIGVGLGIRYFTPVGPVRVDLATPLDPYDGDAPVQIYIGIGQAF</sequence>
<keyword evidence="4" id="KW-0472">Membrane</keyword>
<evidence type="ECO:0000313" key="6">
    <source>
        <dbReference type="EMBL" id="NVZ09666.1"/>
    </source>
</evidence>
<dbReference type="PANTHER" id="PTHR12815">
    <property type="entry name" value="SORTING AND ASSEMBLY MACHINERY SAMM50 PROTEIN FAMILY MEMBER"/>
    <property type="match status" value="1"/>
</dbReference>
<dbReference type="GO" id="GO:0019867">
    <property type="term" value="C:outer membrane"/>
    <property type="evidence" value="ECO:0007669"/>
    <property type="project" value="InterPro"/>
</dbReference>
<dbReference type="EMBL" id="JABZEO010000006">
    <property type="protein sequence ID" value="NVZ09666.1"/>
    <property type="molecule type" value="Genomic_DNA"/>
</dbReference>
<organism evidence="6 7">
    <name type="scientific">Allochromatium humboldtianum</name>
    <dbReference type="NCBI Taxonomy" id="504901"/>
    <lineage>
        <taxon>Bacteria</taxon>
        <taxon>Pseudomonadati</taxon>
        <taxon>Pseudomonadota</taxon>
        <taxon>Gammaproteobacteria</taxon>
        <taxon>Chromatiales</taxon>
        <taxon>Chromatiaceae</taxon>
        <taxon>Allochromatium</taxon>
    </lineage>
</organism>
<evidence type="ECO:0000256" key="3">
    <source>
        <dbReference type="ARBA" id="ARBA00022692"/>
    </source>
</evidence>
<protein>
    <submittedName>
        <fullName evidence="6">Outer membrane protein assembly factor</fullName>
    </submittedName>
</protein>
<dbReference type="Proteomes" id="UP000592294">
    <property type="component" value="Unassembled WGS sequence"/>
</dbReference>
<dbReference type="AlphaFoldDB" id="A0A850RBI5"/>
<keyword evidence="3" id="KW-0812">Transmembrane</keyword>
<dbReference type="PANTHER" id="PTHR12815:SF18">
    <property type="entry name" value="SORTING AND ASSEMBLY MACHINERY COMPONENT 50 HOMOLOG"/>
    <property type="match status" value="1"/>
</dbReference>
<comment type="caution">
    <text evidence="6">The sequence shown here is derived from an EMBL/GenBank/DDBJ whole genome shotgun (WGS) entry which is preliminary data.</text>
</comment>
<comment type="subcellular location">
    <subcellularLocation>
        <location evidence="1">Membrane</location>
    </subcellularLocation>
</comment>
<gene>
    <name evidence="6" type="ORF">HW932_10365</name>
</gene>
<dbReference type="InterPro" id="IPR000184">
    <property type="entry name" value="Bac_surfAg_D15"/>
</dbReference>
<reference evidence="6 7" key="1">
    <citation type="submission" date="2020-06" db="EMBL/GenBank/DDBJ databases">
        <title>Whole-genome sequence of Allochromatium humboldtianum DSM 21881, type strain.</title>
        <authorList>
            <person name="Kyndt J.A."/>
            <person name="Meyer T.E."/>
        </authorList>
    </citation>
    <scope>NUCLEOTIDE SEQUENCE [LARGE SCALE GENOMIC DNA]</scope>
    <source>
        <strain evidence="6 7">DSM 21881</strain>
    </source>
</reference>
<proteinExistence type="predicted"/>
<dbReference type="Gene3D" id="3.10.20.310">
    <property type="entry name" value="membrane protein fhac"/>
    <property type="match status" value="1"/>
</dbReference>
<dbReference type="Gene3D" id="2.40.160.50">
    <property type="entry name" value="membrane protein fhac: a member of the omp85/tpsb transporter family"/>
    <property type="match status" value="1"/>
</dbReference>
<evidence type="ECO:0000256" key="4">
    <source>
        <dbReference type="ARBA" id="ARBA00023136"/>
    </source>
</evidence>
<evidence type="ECO:0000313" key="7">
    <source>
        <dbReference type="Proteomes" id="UP000592294"/>
    </source>
</evidence>
<evidence type="ECO:0000256" key="1">
    <source>
        <dbReference type="ARBA" id="ARBA00004370"/>
    </source>
</evidence>
<keyword evidence="7" id="KW-1185">Reference proteome</keyword>
<feature type="domain" description="Bacterial surface antigen (D15)" evidence="5">
    <location>
        <begin position="320"/>
        <end position="626"/>
    </location>
</feature>
<evidence type="ECO:0000259" key="5">
    <source>
        <dbReference type="Pfam" id="PF01103"/>
    </source>
</evidence>
<dbReference type="Pfam" id="PF01103">
    <property type="entry name" value="Omp85"/>
    <property type="match status" value="1"/>
</dbReference>
<accession>A0A850RBI5</accession>